<evidence type="ECO:0000313" key="2">
    <source>
        <dbReference type="EMBL" id="TNN34017.1"/>
    </source>
</evidence>
<evidence type="ECO:0000313" key="3">
    <source>
        <dbReference type="Proteomes" id="UP000314294"/>
    </source>
</evidence>
<comment type="caution">
    <text evidence="2">The sequence shown here is derived from an EMBL/GenBank/DDBJ whole genome shotgun (WGS) entry which is preliminary data.</text>
</comment>
<protein>
    <submittedName>
        <fullName evidence="2">Uncharacterized protein</fullName>
    </submittedName>
</protein>
<keyword evidence="3" id="KW-1185">Reference proteome</keyword>
<accession>A0A4Z2EYH3</accession>
<sequence length="404" mass="44817">MCVSSASMICIMRRSSPSSTTRILLYLSEILSLKSAADVSRKKTHRQHTGTISSVQKSLSSSRCSWHFRDSGSPVGSTSVCSRRADLCWCSSACAGHSAASQVRQVLTATDGVSMQWSQWIVEDDWVAQLGVVVRGSVVDGLFAAKSFTLSDIRGEEYLALGAEERTLFRPLRFPHSLDAGEAEVVSAWQRDGTREQILANWTLESFLHSPHRRAVRSLLLWQLGVESVLRSLLLMNVSQASVGMHTPLTCLRSQVTKDEMISYISGFRPPPRETTHKLNGTIPMQLVELRHPKRIQLWHDGLRCSSFRKSSACELERSQTGATKRVNTVVATQCNFLIKPSQKQTSEPPRELKGPYHRGCRVPISPHVPSYRGLSPSLAHSSRLSARDSLAPLPGEREQQGIM</sequence>
<gene>
    <name evidence="2" type="ORF">EYF80_055821</name>
</gene>
<feature type="region of interest" description="Disordered" evidence="1">
    <location>
        <begin position="341"/>
        <end position="360"/>
    </location>
</feature>
<name>A0A4Z2EYH3_9TELE</name>
<reference evidence="2 3" key="1">
    <citation type="submission" date="2019-03" db="EMBL/GenBank/DDBJ databases">
        <title>First draft genome of Liparis tanakae, snailfish: a comprehensive survey of snailfish specific genes.</title>
        <authorList>
            <person name="Kim W."/>
            <person name="Song I."/>
            <person name="Jeong J.-H."/>
            <person name="Kim D."/>
            <person name="Kim S."/>
            <person name="Ryu S."/>
            <person name="Song J.Y."/>
            <person name="Lee S.K."/>
        </authorList>
    </citation>
    <scope>NUCLEOTIDE SEQUENCE [LARGE SCALE GENOMIC DNA]</scope>
    <source>
        <tissue evidence="2">Muscle</tissue>
    </source>
</reference>
<dbReference type="AlphaFoldDB" id="A0A4Z2EYH3"/>
<proteinExistence type="predicted"/>
<dbReference type="Proteomes" id="UP000314294">
    <property type="component" value="Unassembled WGS sequence"/>
</dbReference>
<evidence type="ECO:0000256" key="1">
    <source>
        <dbReference type="SAM" id="MobiDB-lite"/>
    </source>
</evidence>
<organism evidence="2 3">
    <name type="scientific">Liparis tanakae</name>
    <name type="common">Tanaka's snailfish</name>
    <dbReference type="NCBI Taxonomy" id="230148"/>
    <lineage>
        <taxon>Eukaryota</taxon>
        <taxon>Metazoa</taxon>
        <taxon>Chordata</taxon>
        <taxon>Craniata</taxon>
        <taxon>Vertebrata</taxon>
        <taxon>Euteleostomi</taxon>
        <taxon>Actinopterygii</taxon>
        <taxon>Neopterygii</taxon>
        <taxon>Teleostei</taxon>
        <taxon>Neoteleostei</taxon>
        <taxon>Acanthomorphata</taxon>
        <taxon>Eupercaria</taxon>
        <taxon>Perciformes</taxon>
        <taxon>Cottioidei</taxon>
        <taxon>Cottales</taxon>
        <taxon>Liparidae</taxon>
        <taxon>Liparis</taxon>
    </lineage>
</organism>
<dbReference type="EMBL" id="SRLO01002062">
    <property type="protein sequence ID" value="TNN34017.1"/>
    <property type="molecule type" value="Genomic_DNA"/>
</dbReference>
<feature type="region of interest" description="Disordered" evidence="1">
    <location>
        <begin position="372"/>
        <end position="404"/>
    </location>
</feature>